<sequence>MVSCESATTSNEPQVSVSEFAEIKNTHPNAIIIDVRTPGEYEQGTMENAQNINVKSNSFKEEVKDLDKEATVMVFCKGGVRSAKAKSILKEMGFENVVDLEGGFDAWKSGGGKVVHQE</sequence>
<dbReference type="RefSeq" id="WP_169663997.1">
    <property type="nucleotide sequence ID" value="NZ_CP076132.1"/>
</dbReference>
<dbReference type="PROSITE" id="PS50206">
    <property type="entry name" value="RHODANESE_3"/>
    <property type="match status" value="1"/>
</dbReference>
<dbReference type="InterPro" id="IPR050229">
    <property type="entry name" value="GlpE_sulfurtransferase"/>
</dbReference>
<organism evidence="2 3">
    <name type="scientific">Flammeovirga yaeyamensis</name>
    <dbReference type="NCBI Taxonomy" id="367791"/>
    <lineage>
        <taxon>Bacteria</taxon>
        <taxon>Pseudomonadati</taxon>
        <taxon>Bacteroidota</taxon>
        <taxon>Cytophagia</taxon>
        <taxon>Cytophagales</taxon>
        <taxon>Flammeovirgaceae</taxon>
        <taxon>Flammeovirga</taxon>
    </lineage>
</organism>
<dbReference type="SUPFAM" id="SSF52821">
    <property type="entry name" value="Rhodanese/Cell cycle control phosphatase"/>
    <property type="match status" value="1"/>
</dbReference>
<dbReference type="EMBL" id="CP076132">
    <property type="protein sequence ID" value="QWG03345.1"/>
    <property type="molecule type" value="Genomic_DNA"/>
</dbReference>
<evidence type="ECO:0000313" key="3">
    <source>
        <dbReference type="Proteomes" id="UP000678679"/>
    </source>
</evidence>
<dbReference type="Proteomes" id="UP000678679">
    <property type="component" value="Chromosome 1"/>
</dbReference>
<reference evidence="2 3" key="1">
    <citation type="submission" date="2021-05" db="EMBL/GenBank/DDBJ databases">
        <title>Comparative genomic studies on the polysaccharide-degrading batcterial strains of the Flammeovirga genus.</title>
        <authorList>
            <person name="Zewei F."/>
            <person name="Zheng Z."/>
            <person name="Yu L."/>
            <person name="Ruyue G."/>
            <person name="Yanhong M."/>
            <person name="Yuanyuan C."/>
            <person name="Jingyan G."/>
            <person name="Wenjun H."/>
        </authorList>
    </citation>
    <scope>NUCLEOTIDE SEQUENCE [LARGE SCALE GENOMIC DNA]</scope>
    <source>
        <strain evidence="2 3">NBRC:100898</strain>
    </source>
</reference>
<dbReference type="SMART" id="SM00450">
    <property type="entry name" value="RHOD"/>
    <property type="match status" value="1"/>
</dbReference>
<dbReference type="KEGG" id="fya:KMW28_07100"/>
<protein>
    <submittedName>
        <fullName evidence="2">Rhodanese-like domain-containing protein</fullName>
    </submittedName>
</protein>
<dbReference type="PANTHER" id="PTHR43031:SF1">
    <property type="entry name" value="PYRIDINE NUCLEOTIDE-DISULPHIDE OXIDOREDUCTASE"/>
    <property type="match status" value="1"/>
</dbReference>
<evidence type="ECO:0000313" key="2">
    <source>
        <dbReference type="EMBL" id="QWG03345.1"/>
    </source>
</evidence>
<dbReference type="Gene3D" id="3.40.250.10">
    <property type="entry name" value="Rhodanese-like domain"/>
    <property type="match status" value="1"/>
</dbReference>
<dbReference type="CDD" id="cd00158">
    <property type="entry name" value="RHOD"/>
    <property type="match status" value="1"/>
</dbReference>
<evidence type="ECO:0000259" key="1">
    <source>
        <dbReference type="PROSITE" id="PS50206"/>
    </source>
</evidence>
<feature type="domain" description="Rhodanese" evidence="1">
    <location>
        <begin position="26"/>
        <end position="116"/>
    </location>
</feature>
<dbReference type="Pfam" id="PF00581">
    <property type="entry name" value="Rhodanese"/>
    <property type="match status" value="1"/>
</dbReference>
<keyword evidence="3" id="KW-1185">Reference proteome</keyword>
<dbReference type="PANTHER" id="PTHR43031">
    <property type="entry name" value="FAD-DEPENDENT OXIDOREDUCTASE"/>
    <property type="match status" value="1"/>
</dbReference>
<dbReference type="InterPro" id="IPR036873">
    <property type="entry name" value="Rhodanese-like_dom_sf"/>
</dbReference>
<gene>
    <name evidence="2" type="ORF">KMW28_07100</name>
</gene>
<proteinExistence type="predicted"/>
<dbReference type="InterPro" id="IPR001763">
    <property type="entry name" value="Rhodanese-like_dom"/>
</dbReference>
<accession>A0AAX1N766</accession>
<name>A0AAX1N766_9BACT</name>
<dbReference type="AlphaFoldDB" id="A0AAX1N766"/>